<dbReference type="AlphaFoldDB" id="A0A1H3S485"/>
<name>A0A1H3S485_9MICO</name>
<dbReference type="STRING" id="381665.SAMN05216554_3294"/>
<reference evidence="1 2" key="1">
    <citation type="submission" date="2016-10" db="EMBL/GenBank/DDBJ databases">
        <authorList>
            <person name="de Groot N.N."/>
        </authorList>
    </citation>
    <scope>NUCLEOTIDE SEQUENCE [LARGE SCALE GENOMIC DNA]</scope>
    <source>
        <strain evidence="1 2">CGMCC 4.3491</strain>
    </source>
</reference>
<dbReference type="RefSeq" id="WP_092555708.1">
    <property type="nucleotide sequence ID" value="NZ_FNPZ01000003.1"/>
</dbReference>
<dbReference type="Proteomes" id="UP000198891">
    <property type="component" value="Unassembled WGS sequence"/>
</dbReference>
<dbReference type="EMBL" id="FNPZ01000003">
    <property type="protein sequence ID" value="SDZ32742.1"/>
    <property type="molecule type" value="Genomic_DNA"/>
</dbReference>
<dbReference type="OrthoDB" id="5021936at2"/>
<protein>
    <recommendedName>
        <fullName evidence="3">Immunity protein 35</fullName>
    </recommendedName>
</protein>
<organism evidence="1 2">
    <name type="scientific">Herbiconiux ginsengi</name>
    <dbReference type="NCBI Taxonomy" id="381665"/>
    <lineage>
        <taxon>Bacteria</taxon>
        <taxon>Bacillati</taxon>
        <taxon>Actinomycetota</taxon>
        <taxon>Actinomycetes</taxon>
        <taxon>Micrococcales</taxon>
        <taxon>Microbacteriaceae</taxon>
        <taxon>Herbiconiux</taxon>
    </lineage>
</organism>
<evidence type="ECO:0008006" key="3">
    <source>
        <dbReference type="Google" id="ProtNLM"/>
    </source>
</evidence>
<gene>
    <name evidence="1" type="ORF">SAMN05216554_3294</name>
</gene>
<evidence type="ECO:0000313" key="1">
    <source>
        <dbReference type="EMBL" id="SDZ32742.1"/>
    </source>
</evidence>
<proteinExistence type="predicted"/>
<keyword evidence="2" id="KW-1185">Reference proteome</keyword>
<evidence type="ECO:0000313" key="2">
    <source>
        <dbReference type="Proteomes" id="UP000198891"/>
    </source>
</evidence>
<sequence>MTAPSRPLTSEEHALLASLLEGEWEGAEQARLQLDTATHEGWWFTGSKSFDIAVDLDRPLIPRPNGILAPTDRDVYEGDTCTGGVVVWLTEGRISSFEYYWMTDEMPTKLPTPSEVVPR</sequence>
<accession>A0A1H3S485</accession>